<organism evidence="1">
    <name type="scientific">Tanacetum cinerariifolium</name>
    <name type="common">Dalmatian daisy</name>
    <name type="synonym">Chrysanthemum cinerariifolium</name>
    <dbReference type="NCBI Taxonomy" id="118510"/>
    <lineage>
        <taxon>Eukaryota</taxon>
        <taxon>Viridiplantae</taxon>
        <taxon>Streptophyta</taxon>
        <taxon>Embryophyta</taxon>
        <taxon>Tracheophyta</taxon>
        <taxon>Spermatophyta</taxon>
        <taxon>Magnoliopsida</taxon>
        <taxon>eudicotyledons</taxon>
        <taxon>Gunneridae</taxon>
        <taxon>Pentapetalae</taxon>
        <taxon>asterids</taxon>
        <taxon>campanulids</taxon>
        <taxon>Asterales</taxon>
        <taxon>Asteraceae</taxon>
        <taxon>Asteroideae</taxon>
        <taxon>Anthemideae</taxon>
        <taxon>Anthemidinae</taxon>
        <taxon>Tanacetum</taxon>
    </lineage>
</organism>
<proteinExistence type="predicted"/>
<evidence type="ECO:0000313" key="1">
    <source>
        <dbReference type="EMBL" id="GFD43243.1"/>
    </source>
</evidence>
<dbReference type="AlphaFoldDB" id="A0A699W8V1"/>
<reference evidence="1" key="1">
    <citation type="journal article" date="2019" name="Sci. Rep.">
        <title>Draft genome of Tanacetum cinerariifolium, the natural source of mosquito coil.</title>
        <authorList>
            <person name="Yamashiro T."/>
            <person name="Shiraishi A."/>
            <person name="Satake H."/>
            <person name="Nakayama K."/>
        </authorList>
    </citation>
    <scope>NUCLEOTIDE SEQUENCE</scope>
</reference>
<accession>A0A699W8V1</accession>
<protein>
    <submittedName>
        <fullName evidence="1">Uncharacterized protein</fullName>
    </submittedName>
</protein>
<sequence length="70" mass="8179">MSKKQKREYYMAVIKSYLGWRFKDFKDYKIGWQHCLLLILCRSSKAARYGGSESAIGSSERVSQHQTSIK</sequence>
<comment type="caution">
    <text evidence="1">The sequence shown here is derived from an EMBL/GenBank/DDBJ whole genome shotgun (WGS) entry which is preliminary data.</text>
</comment>
<name>A0A699W8V1_TANCI</name>
<gene>
    <name evidence="1" type="ORF">Tci_915212</name>
</gene>
<dbReference type="EMBL" id="BKCJ011593458">
    <property type="protein sequence ID" value="GFD43243.1"/>
    <property type="molecule type" value="Genomic_DNA"/>
</dbReference>